<dbReference type="EMBL" id="CP024608">
    <property type="protein sequence ID" value="ATQ73665.1"/>
    <property type="molecule type" value="Genomic_DNA"/>
</dbReference>
<organism evidence="2 3">
    <name type="scientific">Massilia violaceinigra</name>
    <dbReference type="NCBI Taxonomy" id="2045208"/>
    <lineage>
        <taxon>Bacteria</taxon>
        <taxon>Pseudomonadati</taxon>
        <taxon>Pseudomonadota</taxon>
        <taxon>Betaproteobacteria</taxon>
        <taxon>Burkholderiales</taxon>
        <taxon>Oxalobacteraceae</taxon>
        <taxon>Telluria group</taxon>
        <taxon>Massilia</taxon>
    </lineage>
</organism>
<evidence type="ECO:0000259" key="1">
    <source>
        <dbReference type="Pfam" id="PF05117"/>
    </source>
</evidence>
<proteinExistence type="predicted"/>
<dbReference type="AlphaFoldDB" id="A0A2D2DFA7"/>
<name>A0A2D2DFA7_9BURK</name>
<evidence type="ECO:0000313" key="3">
    <source>
        <dbReference type="Proteomes" id="UP000229897"/>
    </source>
</evidence>
<dbReference type="InterPro" id="IPR016097">
    <property type="entry name" value="DUF695"/>
</dbReference>
<dbReference type="Proteomes" id="UP000229897">
    <property type="component" value="Chromosome"/>
</dbReference>
<dbReference type="KEGG" id="mass:CR152_03420"/>
<feature type="domain" description="DUF695" evidence="1">
    <location>
        <begin position="75"/>
        <end position="192"/>
    </location>
</feature>
<gene>
    <name evidence="2" type="ORF">CR152_03420</name>
</gene>
<accession>A0A2D2DFA7</accession>
<sequence length="203" mass="22908">MRGRLRRHRCAVPCRLRASLGVHCGQAHFAAHPGRNFRRDFAMEQVTTYLPVTCLAETGESWYRGLDSNPSEYLLARVNLAAERWAAHPLLDIRLNFATLFNQPNPGGKPDETENSEVEMIGQKIYAYLKDAGPALHVATFTTGILKEWVFYLGNRQAVPAIHEKIQSEIRSHDVECAGQSDPAWKEFASILSKCHIRKNVHS</sequence>
<protein>
    <recommendedName>
        <fullName evidence="1">DUF695 domain-containing protein</fullName>
    </recommendedName>
</protein>
<reference evidence="2" key="1">
    <citation type="submission" date="2017-10" db="EMBL/GenBank/DDBJ databases">
        <title>Massilia psychrophilum sp. nov., a novel purple-pigmented bacterium isolated from Tianshan glacier, Xinjiang Municipality, China.</title>
        <authorList>
            <person name="Wang H."/>
        </authorList>
    </citation>
    <scope>NUCLEOTIDE SEQUENCE [LARGE SCALE GENOMIC DNA]</scope>
    <source>
        <strain evidence="2">B2</strain>
    </source>
</reference>
<evidence type="ECO:0000313" key="2">
    <source>
        <dbReference type="EMBL" id="ATQ73665.1"/>
    </source>
</evidence>
<keyword evidence="3" id="KW-1185">Reference proteome</keyword>
<dbReference type="Pfam" id="PF05117">
    <property type="entry name" value="DUF695"/>
    <property type="match status" value="1"/>
</dbReference>